<protein>
    <recommendedName>
        <fullName evidence="1">ribose-5-phosphate isomerase</fullName>
        <ecNumber evidence="1">5.3.1.6</ecNumber>
    </recommendedName>
    <alternativeName>
        <fullName evidence="3">Phosphoriboisomerase</fullName>
    </alternativeName>
</protein>
<name>A0A5N5IMW3_9FLAO</name>
<dbReference type="InterPro" id="IPR037171">
    <property type="entry name" value="NagB/RpiA_transferase-like"/>
</dbReference>
<sequence length="100" mass="10757">MIIKGIASSSESKKLANKVGIPILSLNDAPHININIDGADEFDGKLQLIKGRWCAVAGKIIARFASKNVIITDSSKKVQQLGSFPLPIEVISFAQKRILG</sequence>
<dbReference type="InterPro" id="IPR004788">
    <property type="entry name" value="Ribose5P_isomerase_type_A"/>
</dbReference>
<keyword evidence="2 4" id="KW-0413">Isomerase</keyword>
<reference evidence="4" key="1">
    <citation type="submission" date="2019-10" db="EMBL/GenBank/DDBJ databases">
        <title>Muricauda hadale sp. nov., a piezophilic bacterium isolated from hadopelagic water of the Mariana Trench.</title>
        <authorList>
            <person name="Wei Y."/>
        </authorList>
    </citation>
    <scope>NUCLEOTIDE SEQUENCE [LARGE SCALE GENOMIC DNA]</scope>
    <source>
        <strain evidence="4">MT-229</strain>
    </source>
</reference>
<dbReference type="EC" id="5.3.1.6" evidence="1"/>
<dbReference type="Gene3D" id="3.40.50.1360">
    <property type="match status" value="1"/>
</dbReference>
<gene>
    <name evidence="4" type="ORF">FOT42_011055</name>
</gene>
<dbReference type="GO" id="GO:0006014">
    <property type="term" value="P:D-ribose metabolic process"/>
    <property type="evidence" value="ECO:0007669"/>
    <property type="project" value="TreeGrafter"/>
</dbReference>
<evidence type="ECO:0000313" key="4">
    <source>
        <dbReference type="EMBL" id="KAB5487494.1"/>
    </source>
</evidence>
<organism evidence="4 5">
    <name type="scientific">Flagellimonas hadalis</name>
    <dbReference type="NCBI Taxonomy" id="2597517"/>
    <lineage>
        <taxon>Bacteria</taxon>
        <taxon>Pseudomonadati</taxon>
        <taxon>Bacteroidota</taxon>
        <taxon>Flavobacteriia</taxon>
        <taxon>Flavobacteriales</taxon>
        <taxon>Flavobacteriaceae</taxon>
        <taxon>Flagellimonas</taxon>
    </lineage>
</organism>
<dbReference type="GO" id="GO:0009052">
    <property type="term" value="P:pentose-phosphate shunt, non-oxidative branch"/>
    <property type="evidence" value="ECO:0007669"/>
    <property type="project" value="InterPro"/>
</dbReference>
<evidence type="ECO:0000256" key="2">
    <source>
        <dbReference type="ARBA" id="ARBA00023235"/>
    </source>
</evidence>
<dbReference type="GO" id="GO:0005829">
    <property type="term" value="C:cytosol"/>
    <property type="evidence" value="ECO:0007669"/>
    <property type="project" value="TreeGrafter"/>
</dbReference>
<dbReference type="OrthoDB" id="5870696at2"/>
<evidence type="ECO:0000313" key="5">
    <source>
        <dbReference type="Proteomes" id="UP000319204"/>
    </source>
</evidence>
<dbReference type="Pfam" id="PF06026">
    <property type="entry name" value="Rib_5-P_isom_A"/>
    <property type="match status" value="1"/>
</dbReference>
<keyword evidence="5" id="KW-1185">Reference proteome</keyword>
<dbReference type="PANTHER" id="PTHR11934">
    <property type="entry name" value="RIBOSE-5-PHOSPHATE ISOMERASE"/>
    <property type="match status" value="1"/>
</dbReference>
<evidence type="ECO:0000256" key="3">
    <source>
        <dbReference type="ARBA" id="ARBA00029734"/>
    </source>
</evidence>
<dbReference type="SUPFAM" id="SSF100950">
    <property type="entry name" value="NagB/RpiA/CoA transferase-like"/>
    <property type="match status" value="1"/>
</dbReference>
<evidence type="ECO:0000256" key="1">
    <source>
        <dbReference type="ARBA" id="ARBA00011959"/>
    </source>
</evidence>
<dbReference type="GO" id="GO:0004751">
    <property type="term" value="F:ribose-5-phosphate isomerase activity"/>
    <property type="evidence" value="ECO:0007669"/>
    <property type="project" value="UniProtKB-EC"/>
</dbReference>
<dbReference type="AlphaFoldDB" id="A0A5N5IMW3"/>
<accession>A0A5N5IMW3</accession>
<dbReference type="Proteomes" id="UP000319204">
    <property type="component" value="Unassembled WGS sequence"/>
</dbReference>
<comment type="caution">
    <text evidence="4">The sequence shown here is derived from an EMBL/GenBank/DDBJ whole genome shotgun (WGS) entry which is preliminary data.</text>
</comment>
<dbReference type="EMBL" id="VNIK02000007">
    <property type="protein sequence ID" value="KAB5487494.1"/>
    <property type="molecule type" value="Genomic_DNA"/>
</dbReference>
<dbReference type="PANTHER" id="PTHR11934:SF0">
    <property type="entry name" value="RIBOSE-5-PHOSPHATE ISOMERASE"/>
    <property type="match status" value="1"/>
</dbReference>
<proteinExistence type="predicted"/>